<dbReference type="EMBL" id="GBRH01241825">
    <property type="protein sequence ID" value="JAD56070.1"/>
    <property type="molecule type" value="Transcribed_RNA"/>
</dbReference>
<organism evidence="1">
    <name type="scientific">Arundo donax</name>
    <name type="common">Giant reed</name>
    <name type="synonym">Donax arundinaceus</name>
    <dbReference type="NCBI Taxonomy" id="35708"/>
    <lineage>
        <taxon>Eukaryota</taxon>
        <taxon>Viridiplantae</taxon>
        <taxon>Streptophyta</taxon>
        <taxon>Embryophyta</taxon>
        <taxon>Tracheophyta</taxon>
        <taxon>Spermatophyta</taxon>
        <taxon>Magnoliopsida</taxon>
        <taxon>Liliopsida</taxon>
        <taxon>Poales</taxon>
        <taxon>Poaceae</taxon>
        <taxon>PACMAD clade</taxon>
        <taxon>Arundinoideae</taxon>
        <taxon>Arundineae</taxon>
        <taxon>Arundo</taxon>
    </lineage>
</organism>
<reference evidence="1" key="1">
    <citation type="submission" date="2014-09" db="EMBL/GenBank/DDBJ databases">
        <authorList>
            <person name="Magalhaes I.L.F."/>
            <person name="Oliveira U."/>
            <person name="Santos F.R."/>
            <person name="Vidigal T.H.D.A."/>
            <person name="Brescovit A.D."/>
            <person name="Santos A.J."/>
        </authorList>
    </citation>
    <scope>NUCLEOTIDE SEQUENCE</scope>
    <source>
        <tissue evidence="1">Shoot tissue taken approximately 20 cm above the soil surface</tissue>
    </source>
</reference>
<proteinExistence type="predicted"/>
<dbReference type="AlphaFoldDB" id="A0A0A9B4J4"/>
<reference evidence="1" key="2">
    <citation type="journal article" date="2015" name="Data Brief">
        <title>Shoot transcriptome of the giant reed, Arundo donax.</title>
        <authorList>
            <person name="Barrero R.A."/>
            <person name="Guerrero F.D."/>
            <person name="Moolhuijzen P."/>
            <person name="Goolsby J.A."/>
            <person name="Tidwell J."/>
            <person name="Bellgard S.E."/>
            <person name="Bellgard M.I."/>
        </authorList>
    </citation>
    <scope>NUCLEOTIDE SEQUENCE</scope>
    <source>
        <tissue evidence="1">Shoot tissue taken approximately 20 cm above the soil surface</tissue>
    </source>
</reference>
<name>A0A0A9B4J4_ARUDO</name>
<sequence length="73" mass="8774">MLKILGDECDACWHCSLKFVIFVMQLDYLFVLTRNFWEMQALVVLRAMLEYKLQYLLPLLSYLLFSFESDLLK</sequence>
<evidence type="ECO:0000313" key="1">
    <source>
        <dbReference type="EMBL" id="JAD56070.1"/>
    </source>
</evidence>
<protein>
    <submittedName>
        <fullName evidence="1">Uncharacterized protein</fullName>
    </submittedName>
</protein>
<accession>A0A0A9B4J4</accession>